<gene>
    <name evidence="2" type="ORF">S01H1_38810</name>
</gene>
<proteinExistence type="predicted"/>
<dbReference type="EMBL" id="BARS01024447">
    <property type="protein sequence ID" value="GAG08007.1"/>
    <property type="molecule type" value="Genomic_DNA"/>
</dbReference>
<reference evidence="2" key="1">
    <citation type="journal article" date="2014" name="Front. Microbiol.">
        <title>High frequency of phylogenetically diverse reductive dehalogenase-homologous genes in deep subseafloor sedimentary metagenomes.</title>
        <authorList>
            <person name="Kawai M."/>
            <person name="Futagami T."/>
            <person name="Toyoda A."/>
            <person name="Takaki Y."/>
            <person name="Nishi S."/>
            <person name="Hori S."/>
            <person name="Arai W."/>
            <person name="Tsubouchi T."/>
            <person name="Morono Y."/>
            <person name="Uchiyama I."/>
            <person name="Ito T."/>
            <person name="Fujiyama A."/>
            <person name="Inagaki F."/>
            <person name="Takami H."/>
        </authorList>
    </citation>
    <scope>NUCLEOTIDE SEQUENCE</scope>
    <source>
        <strain evidence="2">Expedition CK06-06</strain>
    </source>
</reference>
<feature type="region of interest" description="Disordered" evidence="1">
    <location>
        <begin position="27"/>
        <end position="51"/>
    </location>
</feature>
<evidence type="ECO:0000313" key="2">
    <source>
        <dbReference type="EMBL" id="GAG08007.1"/>
    </source>
</evidence>
<organism evidence="2">
    <name type="scientific">marine sediment metagenome</name>
    <dbReference type="NCBI Taxonomy" id="412755"/>
    <lineage>
        <taxon>unclassified sequences</taxon>
        <taxon>metagenomes</taxon>
        <taxon>ecological metagenomes</taxon>
    </lineage>
</organism>
<name>X0V9K4_9ZZZZ</name>
<feature type="compositionally biased region" description="Basic and acidic residues" evidence="1">
    <location>
        <begin position="37"/>
        <end position="51"/>
    </location>
</feature>
<accession>X0V9K4</accession>
<evidence type="ECO:0000256" key="1">
    <source>
        <dbReference type="SAM" id="MobiDB-lite"/>
    </source>
</evidence>
<dbReference type="AlphaFoldDB" id="X0V9K4"/>
<comment type="caution">
    <text evidence="2">The sequence shown here is derived from an EMBL/GenBank/DDBJ whole genome shotgun (WGS) entry which is preliminary data.</text>
</comment>
<sequence length="113" mass="13127">MSANQSKSTPPITRDFARVIQQSFEINSTRESRRKTREMISLDKASTDPRQTKWDDRLNCQVWVEYESTTDGSRTTDASHWVTSDGKFAGYLRGDDDDADYDYDYDTEMSYDV</sequence>
<protein>
    <submittedName>
        <fullName evidence="2">Uncharacterized protein</fullName>
    </submittedName>
</protein>